<dbReference type="Proteomes" id="UP001314635">
    <property type="component" value="Unassembled WGS sequence"/>
</dbReference>
<name>A0ABS5GC04_9BRAD</name>
<evidence type="ECO:0000313" key="3">
    <source>
        <dbReference type="Proteomes" id="UP001314635"/>
    </source>
</evidence>
<evidence type="ECO:0000313" key="2">
    <source>
        <dbReference type="EMBL" id="MBR1138859.1"/>
    </source>
</evidence>
<proteinExistence type="predicted"/>
<dbReference type="SUPFAM" id="SSF46689">
    <property type="entry name" value="Homeodomain-like"/>
    <property type="match status" value="1"/>
</dbReference>
<organism evidence="2 3">
    <name type="scientific">Bradyrhizobium denitrificans</name>
    <dbReference type="NCBI Taxonomy" id="2734912"/>
    <lineage>
        <taxon>Bacteria</taxon>
        <taxon>Pseudomonadati</taxon>
        <taxon>Pseudomonadota</taxon>
        <taxon>Alphaproteobacteria</taxon>
        <taxon>Hyphomicrobiales</taxon>
        <taxon>Nitrobacteraceae</taxon>
        <taxon>Bradyrhizobium</taxon>
    </lineage>
</organism>
<protein>
    <submittedName>
        <fullName evidence="2">Transcriptional regulator PpsR</fullName>
    </submittedName>
</protein>
<dbReference type="InterPro" id="IPR011785">
    <property type="entry name" value="Tscrpt_reg_PpsR-CrtJ"/>
</dbReference>
<dbReference type="InterPro" id="IPR013767">
    <property type="entry name" value="PAS_fold"/>
</dbReference>
<dbReference type="NCBIfam" id="TIGR02040">
    <property type="entry name" value="PpsR-CrtJ"/>
    <property type="match status" value="1"/>
</dbReference>
<dbReference type="InterPro" id="IPR000014">
    <property type="entry name" value="PAS"/>
</dbReference>
<dbReference type="Gene3D" id="1.10.10.60">
    <property type="entry name" value="Homeodomain-like"/>
    <property type="match status" value="1"/>
</dbReference>
<dbReference type="PROSITE" id="PS50112">
    <property type="entry name" value="PAS"/>
    <property type="match status" value="1"/>
</dbReference>
<dbReference type="Pfam" id="PF02954">
    <property type="entry name" value="HTH_8"/>
    <property type="match status" value="1"/>
</dbReference>
<reference evidence="3" key="1">
    <citation type="journal article" date="2021" name="ISME J.">
        <title>Evolutionary origin and ecological implication of a unique nif island in free-living Bradyrhizobium lineages.</title>
        <authorList>
            <person name="Tao J."/>
        </authorList>
    </citation>
    <scope>NUCLEOTIDE SEQUENCE [LARGE SCALE GENOMIC DNA]</scope>
    <source>
        <strain evidence="3">SZCCT0094</strain>
    </source>
</reference>
<comment type="caution">
    <text evidence="2">The sequence shown here is derived from an EMBL/GenBank/DDBJ whole genome shotgun (WGS) entry which is preliminary data.</text>
</comment>
<dbReference type="SUPFAM" id="SSF55785">
    <property type="entry name" value="PYP-like sensor domain (PAS domain)"/>
    <property type="match status" value="2"/>
</dbReference>
<feature type="domain" description="PAS" evidence="1">
    <location>
        <begin position="153"/>
        <end position="199"/>
    </location>
</feature>
<evidence type="ECO:0000259" key="1">
    <source>
        <dbReference type="PROSITE" id="PS50112"/>
    </source>
</evidence>
<accession>A0ABS5GC04</accession>
<gene>
    <name evidence="2" type="primary">ppsR</name>
    <name evidence="2" type="ORF">JQ619_24130</name>
</gene>
<sequence>MRAFRAPKESLGDLNADVAAMLVAAASDIALALDADGNIQDLAFQQAGLPLELRNTDEWIGRSWQATVSEESQTKPELLLAEASQRKVSRWREVRYPAARGPDIPILFAVVAIKGAARFIAVGRDVRATAALQQKLIEAQVAIERDYSRMRNAESRYRILFQITSEPVLIIDAVSHRIVEANPAAAALLDHGAANLIGKLFPDALLIDDNALSQSLSLAIRSQGKIERAKITLDGGREYLLDGTFFRQDTSSLFLLRFSPQSTQPAIAKASDVNTQLVQFVESAPDGFVITDMDGRLLHANATFLQLAQIENMHQILGETIDRWIGKSAIDFSVMLTNLRQHGSVKLFSSVVRGEHGSPVDVEISATTVGAPGQARLGFTIRNVGPRISSDGGDHGYIPRSREQLAELIGRVPLKELVRETTDVIERMCIETALKLTGDNRATAAEMLGLSRQSLYVKLRRYGLAEPSEEDSQLE</sequence>
<dbReference type="InterPro" id="IPR009057">
    <property type="entry name" value="Homeodomain-like_sf"/>
</dbReference>
<dbReference type="InterPro" id="IPR035965">
    <property type="entry name" value="PAS-like_dom_sf"/>
</dbReference>
<dbReference type="SMART" id="SM00091">
    <property type="entry name" value="PAS"/>
    <property type="match status" value="3"/>
</dbReference>
<dbReference type="CDD" id="cd00130">
    <property type="entry name" value="PAS"/>
    <property type="match status" value="2"/>
</dbReference>
<dbReference type="Pfam" id="PF00989">
    <property type="entry name" value="PAS"/>
    <property type="match status" value="2"/>
</dbReference>
<dbReference type="EMBL" id="JAFCLK010000024">
    <property type="protein sequence ID" value="MBR1138859.1"/>
    <property type="molecule type" value="Genomic_DNA"/>
</dbReference>
<dbReference type="Gene3D" id="1.20.5.430">
    <property type="match status" value="1"/>
</dbReference>
<dbReference type="Gene3D" id="3.30.450.20">
    <property type="entry name" value="PAS domain"/>
    <property type="match status" value="3"/>
</dbReference>
<keyword evidence="3" id="KW-1185">Reference proteome</keyword>
<dbReference type="PRINTS" id="PR01590">
    <property type="entry name" value="HTHFIS"/>
</dbReference>
<dbReference type="InterPro" id="IPR002197">
    <property type="entry name" value="HTH_Fis"/>
</dbReference>